<evidence type="ECO:0000256" key="7">
    <source>
        <dbReference type="ARBA" id="ARBA00023136"/>
    </source>
</evidence>
<keyword evidence="3" id="KW-0808">Transferase</keyword>
<evidence type="ECO:0000256" key="2">
    <source>
        <dbReference type="ARBA" id="ARBA00022676"/>
    </source>
</evidence>
<dbReference type="InterPro" id="IPR050256">
    <property type="entry name" value="Glycosyltransferase_2"/>
</dbReference>
<feature type="transmembrane region" description="Helical" evidence="8">
    <location>
        <begin position="231"/>
        <end position="255"/>
    </location>
</feature>
<sequence>MQSIRLLSVVIPVYNEEGNTSLLTEAIENGLKGYRYEIIYVDDFSSDNTREEIKSLNNPNVVLVELKRNYGQSSALAAGIDYARGEYIITMDGDMQNDPSDIPRMLELAIDEDWDLVTGIRQKRKDNFIRILPSKIANYIIRKATNLHITDAGCALKVMTSETAKAIPLYGELHRFIALNAHIDGARITEIPVKHHARKFGVSKYGLGRTFKVMNDLLLIIFQRKYLQKPLYLFGNMGMLFFGVGLLINVYLIILKLMGNDIGTRPLLLLGVLLILVGIQFFTIGIVTDLLMRTYYESQNKTPYNIRKITTFETREKEPVLHVS</sequence>
<dbReference type="SUPFAM" id="SSF53448">
    <property type="entry name" value="Nucleotide-diphospho-sugar transferases"/>
    <property type="match status" value="1"/>
</dbReference>
<dbReference type="RefSeq" id="WP_343910069.1">
    <property type="nucleotide sequence ID" value="NZ_BAAAGE010000001.1"/>
</dbReference>
<keyword evidence="1" id="KW-1003">Cell membrane</keyword>
<keyword evidence="5" id="KW-0448">Lipopolysaccharide biosynthesis</keyword>
<evidence type="ECO:0000313" key="10">
    <source>
        <dbReference type="EMBL" id="GAA0713116.1"/>
    </source>
</evidence>
<gene>
    <name evidence="10" type="ORF">GCM10009430_04410</name>
</gene>
<evidence type="ECO:0000256" key="8">
    <source>
        <dbReference type="SAM" id="Phobius"/>
    </source>
</evidence>
<evidence type="ECO:0000313" key="11">
    <source>
        <dbReference type="Proteomes" id="UP001501758"/>
    </source>
</evidence>
<reference evidence="10 11" key="1">
    <citation type="journal article" date="2019" name="Int. J. Syst. Evol. Microbiol.">
        <title>The Global Catalogue of Microorganisms (GCM) 10K type strain sequencing project: providing services to taxonomists for standard genome sequencing and annotation.</title>
        <authorList>
            <consortium name="The Broad Institute Genomics Platform"/>
            <consortium name="The Broad Institute Genome Sequencing Center for Infectious Disease"/>
            <person name="Wu L."/>
            <person name="Ma J."/>
        </authorList>
    </citation>
    <scope>NUCLEOTIDE SEQUENCE [LARGE SCALE GENOMIC DNA]</scope>
    <source>
        <strain evidence="10 11">JCM 15974</strain>
    </source>
</reference>
<protein>
    <submittedName>
        <fullName evidence="10">Glycosyltransferase family 2 protein</fullName>
    </submittedName>
</protein>
<keyword evidence="6 8" id="KW-1133">Transmembrane helix</keyword>
<keyword evidence="11" id="KW-1185">Reference proteome</keyword>
<dbReference type="PANTHER" id="PTHR48090">
    <property type="entry name" value="UNDECAPRENYL-PHOSPHATE 4-DEOXY-4-FORMAMIDO-L-ARABINOSE TRANSFERASE-RELATED"/>
    <property type="match status" value="1"/>
</dbReference>
<dbReference type="Proteomes" id="UP001501758">
    <property type="component" value="Unassembled WGS sequence"/>
</dbReference>
<evidence type="ECO:0000256" key="1">
    <source>
        <dbReference type="ARBA" id="ARBA00022475"/>
    </source>
</evidence>
<evidence type="ECO:0000256" key="4">
    <source>
        <dbReference type="ARBA" id="ARBA00022692"/>
    </source>
</evidence>
<comment type="caution">
    <text evidence="10">The sequence shown here is derived from an EMBL/GenBank/DDBJ whole genome shotgun (WGS) entry which is preliminary data.</text>
</comment>
<keyword evidence="7 8" id="KW-0472">Membrane</keyword>
<evidence type="ECO:0000259" key="9">
    <source>
        <dbReference type="Pfam" id="PF00535"/>
    </source>
</evidence>
<accession>A0ABN1IGS0</accession>
<evidence type="ECO:0000256" key="6">
    <source>
        <dbReference type="ARBA" id="ARBA00022989"/>
    </source>
</evidence>
<feature type="transmembrane region" description="Helical" evidence="8">
    <location>
        <begin position="267"/>
        <end position="291"/>
    </location>
</feature>
<evidence type="ECO:0000256" key="5">
    <source>
        <dbReference type="ARBA" id="ARBA00022985"/>
    </source>
</evidence>
<dbReference type="PANTHER" id="PTHR48090:SF3">
    <property type="entry name" value="UNDECAPRENYL-PHOSPHATE 4-DEOXY-4-FORMAMIDO-L-ARABINOSE TRANSFERASE"/>
    <property type="match status" value="1"/>
</dbReference>
<evidence type="ECO:0000256" key="3">
    <source>
        <dbReference type="ARBA" id="ARBA00022679"/>
    </source>
</evidence>
<keyword evidence="2" id="KW-0328">Glycosyltransferase</keyword>
<dbReference type="EMBL" id="BAAAGE010000001">
    <property type="protein sequence ID" value="GAA0713116.1"/>
    <property type="molecule type" value="Genomic_DNA"/>
</dbReference>
<organism evidence="10 11">
    <name type="scientific">Aquimarina litoralis</name>
    <dbReference type="NCBI Taxonomy" id="584605"/>
    <lineage>
        <taxon>Bacteria</taxon>
        <taxon>Pseudomonadati</taxon>
        <taxon>Bacteroidota</taxon>
        <taxon>Flavobacteriia</taxon>
        <taxon>Flavobacteriales</taxon>
        <taxon>Flavobacteriaceae</taxon>
        <taxon>Aquimarina</taxon>
    </lineage>
</organism>
<feature type="domain" description="Glycosyltransferase 2-like" evidence="9">
    <location>
        <begin position="8"/>
        <end position="147"/>
    </location>
</feature>
<keyword evidence="4 8" id="KW-0812">Transmembrane</keyword>
<name>A0ABN1IGS0_9FLAO</name>
<proteinExistence type="predicted"/>
<dbReference type="Pfam" id="PF00535">
    <property type="entry name" value="Glycos_transf_2"/>
    <property type="match status" value="1"/>
</dbReference>
<dbReference type="CDD" id="cd04187">
    <property type="entry name" value="DPM1_like_bac"/>
    <property type="match status" value="1"/>
</dbReference>
<dbReference type="InterPro" id="IPR029044">
    <property type="entry name" value="Nucleotide-diphossugar_trans"/>
</dbReference>
<dbReference type="Gene3D" id="3.90.550.10">
    <property type="entry name" value="Spore Coat Polysaccharide Biosynthesis Protein SpsA, Chain A"/>
    <property type="match status" value="1"/>
</dbReference>
<dbReference type="InterPro" id="IPR001173">
    <property type="entry name" value="Glyco_trans_2-like"/>
</dbReference>